<name>A0A0D0D7A0_9AGAM</name>
<dbReference type="AlphaFoldDB" id="A0A0D0D7A0"/>
<reference evidence="2" key="2">
    <citation type="submission" date="2015-01" db="EMBL/GenBank/DDBJ databases">
        <title>Evolutionary Origins and Diversification of the Mycorrhizal Mutualists.</title>
        <authorList>
            <consortium name="DOE Joint Genome Institute"/>
            <consortium name="Mycorrhizal Genomics Consortium"/>
            <person name="Kohler A."/>
            <person name="Kuo A."/>
            <person name="Nagy L.G."/>
            <person name="Floudas D."/>
            <person name="Copeland A."/>
            <person name="Barry K.W."/>
            <person name="Cichocki N."/>
            <person name="Veneault-Fourrey C."/>
            <person name="LaButti K."/>
            <person name="Lindquist E.A."/>
            <person name="Lipzen A."/>
            <person name="Lundell T."/>
            <person name="Morin E."/>
            <person name="Murat C."/>
            <person name="Riley R."/>
            <person name="Ohm R."/>
            <person name="Sun H."/>
            <person name="Tunlid A."/>
            <person name="Henrissat B."/>
            <person name="Grigoriev I.V."/>
            <person name="Hibbett D.S."/>
            <person name="Martin F."/>
        </authorList>
    </citation>
    <scope>NUCLEOTIDE SEQUENCE [LARGE SCALE GENOMIC DNA]</scope>
    <source>
        <strain evidence="2">Ve08.2h10</strain>
    </source>
</reference>
<organism evidence="1 2">
    <name type="scientific">Paxillus rubicundulus Ve08.2h10</name>
    <dbReference type="NCBI Taxonomy" id="930991"/>
    <lineage>
        <taxon>Eukaryota</taxon>
        <taxon>Fungi</taxon>
        <taxon>Dikarya</taxon>
        <taxon>Basidiomycota</taxon>
        <taxon>Agaricomycotina</taxon>
        <taxon>Agaricomycetes</taxon>
        <taxon>Agaricomycetidae</taxon>
        <taxon>Boletales</taxon>
        <taxon>Paxilineae</taxon>
        <taxon>Paxillaceae</taxon>
        <taxon>Paxillus</taxon>
    </lineage>
</organism>
<sequence length="110" mass="11759">MSSNTASADTPTRLTLIGPSNFQILKLWITVKLWREEILGVALGIDILPLPLPVPATSPSIHGPSTISPTLSGTPTISNTATAGEVRKWTEWNEGAHKIIQDSIIFGITS</sequence>
<dbReference type="Proteomes" id="UP000054538">
    <property type="component" value="Unassembled WGS sequence"/>
</dbReference>
<dbReference type="EMBL" id="KN827669">
    <property type="protein sequence ID" value="KIK76109.1"/>
    <property type="molecule type" value="Genomic_DNA"/>
</dbReference>
<evidence type="ECO:0000313" key="2">
    <source>
        <dbReference type="Proteomes" id="UP000054538"/>
    </source>
</evidence>
<accession>A0A0D0D7A0</accession>
<proteinExistence type="predicted"/>
<dbReference type="HOGENOM" id="CLU_104293_3_0_1"/>
<reference evidence="1 2" key="1">
    <citation type="submission" date="2014-04" db="EMBL/GenBank/DDBJ databases">
        <authorList>
            <consortium name="DOE Joint Genome Institute"/>
            <person name="Kuo A."/>
            <person name="Kohler A."/>
            <person name="Jargeat P."/>
            <person name="Nagy L.G."/>
            <person name="Floudas D."/>
            <person name="Copeland A."/>
            <person name="Barry K.W."/>
            <person name="Cichocki N."/>
            <person name="Veneault-Fourrey C."/>
            <person name="LaButti K."/>
            <person name="Lindquist E.A."/>
            <person name="Lipzen A."/>
            <person name="Lundell T."/>
            <person name="Morin E."/>
            <person name="Murat C."/>
            <person name="Sun H."/>
            <person name="Tunlid A."/>
            <person name="Henrissat B."/>
            <person name="Grigoriev I.V."/>
            <person name="Hibbett D.S."/>
            <person name="Martin F."/>
            <person name="Nordberg H.P."/>
            <person name="Cantor M.N."/>
            <person name="Hua S.X."/>
        </authorList>
    </citation>
    <scope>NUCLEOTIDE SEQUENCE [LARGE SCALE GENOMIC DNA]</scope>
    <source>
        <strain evidence="1 2">Ve08.2h10</strain>
    </source>
</reference>
<gene>
    <name evidence="1" type="ORF">PAXRUDRAFT_170875</name>
</gene>
<dbReference type="OrthoDB" id="2686319at2759"/>
<dbReference type="InParanoid" id="A0A0D0D7A0"/>
<keyword evidence="2" id="KW-1185">Reference proteome</keyword>
<evidence type="ECO:0000313" key="1">
    <source>
        <dbReference type="EMBL" id="KIK76109.1"/>
    </source>
</evidence>
<protein>
    <submittedName>
        <fullName evidence="1">Uncharacterized protein</fullName>
    </submittedName>
</protein>